<dbReference type="AlphaFoldDB" id="A0A8J7WRW0"/>
<dbReference type="Proteomes" id="UP000677913">
    <property type="component" value="Unassembled WGS sequence"/>
</dbReference>
<dbReference type="RefSeq" id="WP_211469384.1">
    <property type="nucleotide sequence ID" value="NZ_JAGSXH010000067.1"/>
</dbReference>
<evidence type="ECO:0000256" key="2">
    <source>
        <dbReference type="ARBA" id="ARBA00022553"/>
    </source>
</evidence>
<dbReference type="InterPro" id="IPR009081">
    <property type="entry name" value="PP-bd_ACP"/>
</dbReference>
<protein>
    <submittedName>
        <fullName evidence="4">Acyl carrier protein</fullName>
    </submittedName>
</protein>
<comment type="caution">
    <text evidence="4">The sequence shown here is derived from an EMBL/GenBank/DDBJ whole genome shotgun (WGS) entry which is preliminary data.</text>
</comment>
<organism evidence="4 5">
    <name type="scientific">Actinocrinis puniceicyclus</name>
    <dbReference type="NCBI Taxonomy" id="977794"/>
    <lineage>
        <taxon>Bacteria</taxon>
        <taxon>Bacillati</taxon>
        <taxon>Actinomycetota</taxon>
        <taxon>Actinomycetes</taxon>
        <taxon>Catenulisporales</taxon>
        <taxon>Actinospicaceae</taxon>
        <taxon>Actinocrinis</taxon>
    </lineage>
</organism>
<keyword evidence="2" id="KW-0597">Phosphoprotein</keyword>
<name>A0A8J7WRW0_9ACTN</name>
<dbReference type="InterPro" id="IPR036736">
    <property type="entry name" value="ACP-like_sf"/>
</dbReference>
<evidence type="ECO:0000259" key="3">
    <source>
        <dbReference type="PROSITE" id="PS50075"/>
    </source>
</evidence>
<keyword evidence="5" id="KW-1185">Reference proteome</keyword>
<proteinExistence type="predicted"/>
<feature type="domain" description="Carrier" evidence="3">
    <location>
        <begin position="16"/>
        <end position="92"/>
    </location>
</feature>
<evidence type="ECO:0000313" key="5">
    <source>
        <dbReference type="Proteomes" id="UP000677913"/>
    </source>
</evidence>
<keyword evidence="1" id="KW-0596">Phosphopantetheine</keyword>
<dbReference type="Pfam" id="PF00550">
    <property type="entry name" value="PP-binding"/>
    <property type="match status" value="1"/>
</dbReference>
<accession>A0A8J7WRW0</accession>
<sequence>MPETDSALRDGLLPADLLPAAVRQMVRLVAPHRTERVTAEHQLIGDLGFHSLALAELGFTLEDLFGLDAITPERAMALRTVGDLVALIEGALAEDAARLPSREEVEAVCAQYGAAWDPEA</sequence>
<reference evidence="4" key="1">
    <citation type="submission" date="2021-04" db="EMBL/GenBank/DDBJ databases">
        <title>Genome based classification of Actinospica acidithermotolerans sp. nov., an actinobacterium isolated from an Indonesian hot spring.</title>
        <authorList>
            <person name="Kusuma A.B."/>
            <person name="Putra K.E."/>
            <person name="Nafisah S."/>
            <person name="Loh J."/>
            <person name="Nouioui I."/>
            <person name="Goodfellow M."/>
        </authorList>
    </citation>
    <scope>NUCLEOTIDE SEQUENCE</scope>
    <source>
        <strain evidence="4">DSM 45618</strain>
    </source>
</reference>
<dbReference type="PROSITE" id="PS50075">
    <property type="entry name" value="CARRIER"/>
    <property type="match status" value="1"/>
</dbReference>
<dbReference type="PROSITE" id="PS00012">
    <property type="entry name" value="PHOSPHOPANTETHEINE"/>
    <property type="match status" value="1"/>
</dbReference>
<gene>
    <name evidence="4" type="ORF">KGA66_18350</name>
</gene>
<evidence type="ECO:0000313" key="4">
    <source>
        <dbReference type="EMBL" id="MBS2965024.1"/>
    </source>
</evidence>
<dbReference type="InterPro" id="IPR006162">
    <property type="entry name" value="Ppantetheine_attach_site"/>
</dbReference>
<evidence type="ECO:0000256" key="1">
    <source>
        <dbReference type="ARBA" id="ARBA00022450"/>
    </source>
</evidence>
<dbReference type="EMBL" id="JAGSXH010000067">
    <property type="protein sequence ID" value="MBS2965024.1"/>
    <property type="molecule type" value="Genomic_DNA"/>
</dbReference>
<dbReference type="Gene3D" id="1.10.1200.10">
    <property type="entry name" value="ACP-like"/>
    <property type="match status" value="1"/>
</dbReference>
<dbReference type="SUPFAM" id="SSF47336">
    <property type="entry name" value="ACP-like"/>
    <property type="match status" value="1"/>
</dbReference>